<feature type="compositionally biased region" description="Polar residues" evidence="1">
    <location>
        <begin position="922"/>
        <end position="934"/>
    </location>
</feature>
<dbReference type="Proteomes" id="UP000241818">
    <property type="component" value="Unassembled WGS sequence"/>
</dbReference>
<evidence type="ECO:0000313" key="2">
    <source>
        <dbReference type="EMBL" id="PSS22232.1"/>
    </source>
</evidence>
<dbReference type="STRING" id="857342.A0A2T3B650"/>
<feature type="compositionally biased region" description="Basic and acidic residues" evidence="1">
    <location>
        <begin position="1120"/>
        <end position="1131"/>
    </location>
</feature>
<feature type="compositionally biased region" description="Polar residues" evidence="1">
    <location>
        <begin position="676"/>
        <end position="686"/>
    </location>
</feature>
<feature type="region of interest" description="Disordered" evidence="1">
    <location>
        <begin position="1064"/>
        <end position="1093"/>
    </location>
</feature>
<feature type="compositionally biased region" description="Basic residues" evidence="1">
    <location>
        <begin position="1132"/>
        <end position="1145"/>
    </location>
</feature>
<feature type="region of interest" description="Disordered" evidence="1">
    <location>
        <begin position="739"/>
        <end position="888"/>
    </location>
</feature>
<feature type="region of interest" description="Disordered" evidence="1">
    <location>
        <begin position="528"/>
        <end position="686"/>
    </location>
</feature>
<feature type="region of interest" description="Disordered" evidence="1">
    <location>
        <begin position="893"/>
        <end position="912"/>
    </location>
</feature>
<dbReference type="OrthoDB" id="5419922at2759"/>
<feature type="compositionally biased region" description="Polar residues" evidence="1">
    <location>
        <begin position="354"/>
        <end position="363"/>
    </location>
</feature>
<feature type="compositionally biased region" description="Polar residues" evidence="1">
    <location>
        <begin position="625"/>
        <end position="655"/>
    </location>
</feature>
<feature type="compositionally biased region" description="Polar residues" evidence="1">
    <location>
        <begin position="1"/>
        <end position="10"/>
    </location>
</feature>
<organism evidence="2 3">
    <name type="scientific">Amorphotheca resinae ATCC 22711</name>
    <dbReference type="NCBI Taxonomy" id="857342"/>
    <lineage>
        <taxon>Eukaryota</taxon>
        <taxon>Fungi</taxon>
        <taxon>Dikarya</taxon>
        <taxon>Ascomycota</taxon>
        <taxon>Pezizomycotina</taxon>
        <taxon>Leotiomycetes</taxon>
        <taxon>Helotiales</taxon>
        <taxon>Amorphothecaceae</taxon>
        <taxon>Amorphotheca</taxon>
    </lineage>
</organism>
<feature type="compositionally biased region" description="Basic and acidic residues" evidence="1">
    <location>
        <begin position="791"/>
        <end position="803"/>
    </location>
</feature>
<feature type="compositionally biased region" description="Basic residues" evidence="1">
    <location>
        <begin position="407"/>
        <end position="416"/>
    </location>
</feature>
<sequence length="1145" mass="125976">MDTFDNSNPSDPEDEEPLYCAAPQNPEDIIWEGSDTEQTPQEIYEKRLRYENYARRYLRGQLPVLQSASLRGPLDKEWVNPWRYHPRKDFDWWQPGSEDMLFTRENVMKRAADHGLGHLTPAEALAWCKADAKAQARAQGVELSDGSSSKSTGSRSSRSDLIYSQASCGQPSATVVPQSQCDRELRSEPSGYRRSSKRPADSQWLKGSYISKRARWGAPAASSPTPMPKIQAERDRRRHRGSTGPATSSTAQLHKDPQPKTSLSHGSQYMGFDGSTETLRLEQRERDLDEFNENSGETTFVSTIDSPCGSKSTQSTPSDIADLSDHGLEPDDTNVALPIKRWHLTTPAPVLRGQKSNTTSTGLGSFELPNLPRSPENHVSYSIKPLEDDSFITDVAPSSRNLEKFEYRKRRKRSKPPRSPGPGQDFEGQSEITSRSSTKAVISKGNGKSSNLRLSNAPPTSLPNSTITEINKEHSMSNTSVASDAEKKVCPRSCKSDTSWDIRDDIGQPLHESLATDAVSSNNLQLFESRPSSTKKTLTKDEKSTAEKRRDIRLLASSQLSAGRSEYTQATDQTRDTHPPKSEVELSLNSSQHLQPPTDPRNILQIHDPAEPKKLGEFGLDRSLAPNSSPGDDSTQSHNSTHIGSPTNAQISVSTEPGRDHLTFETNHATRDTDSTKTCTHDGTQSEEAITVDGAYLADGKLQDQTRHQADSIINKVNLPEETVETRARVEIAILTDATESPHGEAKNETQVLQKAVSRDRTTSSQNSSGSDRSRRSHSSGRLSSATYVVRGKDNAAEPHDLGNRTPGGLDGDQMEEKDSWQRGLQSPWTAETMEPITAVDSRKDYEDEAASNKNRELSPKQRTIREGSDWQRIERPVTPENDGITPFKVFMTPTPPPEPTTNRSARDGFPSTQILVEAMTSNPWASNPNNLASKRSKKRVSFGVLPSEDKGDSQPEEKGFLKEKPLSPPPPAVDLLGGDDAFDDGTTTVGNKFAKHFAAAGDASRIRSHNGLSPSLKSSPAVDAMAEAFIAADREISVGQEWRKLSGHSPSRHLRPMSEAMANINTEELSRIGSSSSARNDRTSSSNTKTVGYDMGSDFGDFLGDAGGFLEEWSVETELRKTTEGKDSRAPSKKRGSFGIRSRW</sequence>
<feature type="compositionally biased region" description="Basic and acidic residues" evidence="1">
    <location>
        <begin position="573"/>
        <end position="584"/>
    </location>
</feature>
<dbReference type="RefSeq" id="XP_024722387.1">
    <property type="nucleotide sequence ID" value="XM_024868677.1"/>
</dbReference>
<feature type="region of interest" description="Disordered" evidence="1">
    <location>
        <begin position="348"/>
        <end position="381"/>
    </location>
</feature>
<dbReference type="AlphaFoldDB" id="A0A2T3B650"/>
<feature type="compositionally biased region" description="Polar residues" evidence="1">
    <location>
        <begin position="430"/>
        <end position="469"/>
    </location>
</feature>
<dbReference type="InParanoid" id="A0A2T3B650"/>
<name>A0A2T3B650_AMORE</name>
<feature type="compositionally biased region" description="Basic and acidic residues" evidence="1">
    <location>
        <begin position="854"/>
        <end position="878"/>
    </location>
</feature>
<feature type="region of interest" description="Disordered" evidence="1">
    <location>
        <begin position="1120"/>
        <end position="1145"/>
    </location>
</feature>
<feature type="compositionally biased region" description="Low complexity" evidence="1">
    <location>
        <begin position="1075"/>
        <end position="1089"/>
    </location>
</feature>
<feature type="region of interest" description="Disordered" evidence="1">
    <location>
        <begin position="292"/>
        <end position="318"/>
    </location>
</feature>
<feature type="compositionally biased region" description="Polar residues" evidence="1">
    <location>
        <begin position="556"/>
        <end position="572"/>
    </location>
</feature>
<feature type="compositionally biased region" description="Basic and acidic residues" evidence="1">
    <location>
        <begin position="948"/>
        <end position="966"/>
    </location>
</feature>
<feature type="compositionally biased region" description="Low complexity" evidence="1">
    <location>
        <begin position="144"/>
        <end position="160"/>
    </location>
</feature>
<feature type="region of interest" description="Disordered" evidence="1">
    <location>
        <begin position="139"/>
        <end position="273"/>
    </location>
</feature>
<feature type="region of interest" description="Disordered" evidence="1">
    <location>
        <begin position="922"/>
        <end position="989"/>
    </location>
</feature>
<feature type="compositionally biased region" description="Basic and acidic residues" evidence="1">
    <location>
        <begin position="657"/>
        <end position="675"/>
    </location>
</feature>
<reference evidence="2 3" key="1">
    <citation type="journal article" date="2018" name="New Phytol.">
        <title>Comparative genomics and transcriptomics depict ericoid mycorrhizal fungi as versatile saprotrophs and plant mutualists.</title>
        <authorList>
            <person name="Martino E."/>
            <person name="Morin E."/>
            <person name="Grelet G.A."/>
            <person name="Kuo A."/>
            <person name="Kohler A."/>
            <person name="Daghino S."/>
            <person name="Barry K.W."/>
            <person name="Cichocki N."/>
            <person name="Clum A."/>
            <person name="Dockter R.B."/>
            <person name="Hainaut M."/>
            <person name="Kuo R.C."/>
            <person name="LaButti K."/>
            <person name="Lindahl B.D."/>
            <person name="Lindquist E.A."/>
            <person name="Lipzen A."/>
            <person name="Khouja H.R."/>
            <person name="Magnuson J."/>
            <person name="Murat C."/>
            <person name="Ohm R.A."/>
            <person name="Singer S.W."/>
            <person name="Spatafora J.W."/>
            <person name="Wang M."/>
            <person name="Veneault-Fourrey C."/>
            <person name="Henrissat B."/>
            <person name="Grigoriev I.V."/>
            <person name="Martin F.M."/>
            <person name="Perotto S."/>
        </authorList>
    </citation>
    <scope>NUCLEOTIDE SEQUENCE [LARGE SCALE GENOMIC DNA]</scope>
    <source>
        <strain evidence="2 3">ATCC 22711</strain>
    </source>
</reference>
<evidence type="ECO:0000256" key="1">
    <source>
        <dbReference type="SAM" id="MobiDB-lite"/>
    </source>
</evidence>
<feature type="compositionally biased region" description="Basic and acidic residues" evidence="1">
    <location>
        <begin position="538"/>
        <end position="553"/>
    </location>
</feature>
<feature type="compositionally biased region" description="Low complexity" evidence="1">
    <location>
        <begin position="974"/>
        <end position="989"/>
    </location>
</feature>
<feature type="compositionally biased region" description="Polar residues" evidence="1">
    <location>
        <begin position="162"/>
        <end position="180"/>
    </location>
</feature>
<keyword evidence="3" id="KW-1185">Reference proteome</keyword>
<feature type="compositionally biased region" description="Basic and acidic residues" evidence="1">
    <location>
        <begin position="484"/>
        <end position="501"/>
    </location>
</feature>
<accession>A0A2T3B650</accession>
<gene>
    <name evidence="2" type="ORF">M430DRAFT_57582</name>
</gene>
<proteinExistence type="predicted"/>
<dbReference type="EMBL" id="KZ679009">
    <property type="protein sequence ID" value="PSS22232.1"/>
    <property type="molecule type" value="Genomic_DNA"/>
</dbReference>
<protein>
    <submittedName>
        <fullName evidence="2">Uncharacterized protein</fullName>
    </submittedName>
</protein>
<feature type="compositionally biased region" description="Basic and acidic residues" evidence="1">
    <location>
        <begin position="608"/>
        <end position="620"/>
    </location>
</feature>
<feature type="region of interest" description="Disordered" evidence="1">
    <location>
        <begin position="1"/>
        <end position="20"/>
    </location>
</feature>
<evidence type="ECO:0000313" key="3">
    <source>
        <dbReference type="Proteomes" id="UP000241818"/>
    </source>
</evidence>
<dbReference type="GeneID" id="36576758"/>
<feature type="compositionally biased region" description="Polar residues" evidence="1">
    <location>
        <begin position="293"/>
        <end position="318"/>
    </location>
</feature>
<feature type="region of interest" description="Disordered" evidence="1">
    <location>
        <begin position="403"/>
        <end position="501"/>
    </location>
</feature>